<keyword evidence="2" id="KW-1185">Reference proteome</keyword>
<protein>
    <submittedName>
        <fullName evidence="1">Uncharacterized protein</fullName>
    </submittedName>
</protein>
<dbReference type="Proteomes" id="UP001235712">
    <property type="component" value="Unassembled WGS sequence"/>
</dbReference>
<dbReference type="RefSeq" id="WP_307247552.1">
    <property type="nucleotide sequence ID" value="NZ_JAUSQZ010000001.1"/>
</dbReference>
<reference evidence="1 2" key="1">
    <citation type="submission" date="2023-07" db="EMBL/GenBank/DDBJ databases">
        <title>Sequencing the genomes of 1000 actinobacteria strains.</title>
        <authorList>
            <person name="Klenk H.-P."/>
        </authorList>
    </citation>
    <scope>NUCLEOTIDE SEQUENCE [LARGE SCALE GENOMIC DNA]</scope>
    <source>
        <strain evidence="1 2">DSM 44388</strain>
    </source>
</reference>
<evidence type="ECO:0000313" key="2">
    <source>
        <dbReference type="Proteomes" id="UP001235712"/>
    </source>
</evidence>
<comment type="caution">
    <text evidence="1">The sequence shown here is derived from an EMBL/GenBank/DDBJ whole genome shotgun (WGS) entry which is preliminary data.</text>
</comment>
<organism evidence="1 2">
    <name type="scientific">Kineosporia succinea</name>
    <dbReference type="NCBI Taxonomy" id="84632"/>
    <lineage>
        <taxon>Bacteria</taxon>
        <taxon>Bacillati</taxon>
        <taxon>Actinomycetota</taxon>
        <taxon>Actinomycetes</taxon>
        <taxon>Kineosporiales</taxon>
        <taxon>Kineosporiaceae</taxon>
        <taxon>Kineosporia</taxon>
    </lineage>
</organism>
<proteinExistence type="predicted"/>
<evidence type="ECO:0000313" key="1">
    <source>
        <dbReference type="EMBL" id="MDP9829402.1"/>
    </source>
</evidence>
<dbReference type="EMBL" id="JAUSQZ010000001">
    <property type="protein sequence ID" value="MDP9829402.1"/>
    <property type="molecule type" value="Genomic_DNA"/>
</dbReference>
<sequence>MSSIPQYAFCESVYAGPQAVEHIRVVGPEGLKIGGGVKGPTLCGRTWPNGWDVAGEVNAENVFNDHTCRKCAEQSMYNQA</sequence>
<name>A0ABT9P9N4_9ACTN</name>
<accession>A0ABT9P9N4</accession>
<gene>
    <name evidence="1" type="ORF">J2S57_005151</name>
</gene>